<dbReference type="Gene3D" id="3.90.1010.20">
    <property type="match status" value="1"/>
</dbReference>
<accession>A0A2I1M4C1</accession>
<dbReference type="Proteomes" id="UP000242263">
    <property type="component" value="Unassembled WGS sequence"/>
</dbReference>
<dbReference type="SMART" id="SM00900">
    <property type="entry name" value="FMN_bind"/>
    <property type="match status" value="1"/>
</dbReference>
<dbReference type="PROSITE" id="PS51257">
    <property type="entry name" value="PROKAR_LIPOPROTEIN"/>
    <property type="match status" value="1"/>
</dbReference>
<dbReference type="GeneID" id="35869451"/>
<dbReference type="RefSeq" id="WP_022857328.1">
    <property type="nucleotide sequence ID" value="NZ_CAUPEW010000002.1"/>
</dbReference>
<sequence length="171" mass="17405">MVKKELALASIGVVAAGVLLAGCSAKAPAAGDNADTQSESSSNSSSSSNNSGENVSNEMKFPTASEDTGVYADGTYSVTGNYGEHAASTMEVSLTLGDGTINDVTVTPTNTSAISQRYSKAFVKQIEDVIVGKELKDLKLDTVAGASWTTEAFNTALVNIRGDASAAAVAQ</sequence>
<dbReference type="Pfam" id="PF04205">
    <property type="entry name" value="FMN_bind"/>
    <property type="match status" value="1"/>
</dbReference>
<organism evidence="4 5">
    <name type="scientific">Alloscardovia omnicolens</name>
    <dbReference type="NCBI Taxonomy" id="419015"/>
    <lineage>
        <taxon>Bacteria</taxon>
        <taxon>Bacillati</taxon>
        <taxon>Actinomycetota</taxon>
        <taxon>Actinomycetes</taxon>
        <taxon>Bifidobacteriales</taxon>
        <taxon>Bifidobacteriaceae</taxon>
        <taxon>Alloscardovia</taxon>
    </lineage>
</organism>
<feature type="region of interest" description="Disordered" evidence="1">
    <location>
        <begin position="29"/>
        <end position="66"/>
    </location>
</feature>
<name>A0A2I1M4C1_9BIFI</name>
<evidence type="ECO:0000313" key="4">
    <source>
        <dbReference type="EMBL" id="PKZ14982.1"/>
    </source>
</evidence>
<dbReference type="AlphaFoldDB" id="A0A2I1M4C1"/>
<feature type="chain" id="PRO_5039297975" evidence="2">
    <location>
        <begin position="30"/>
        <end position="171"/>
    </location>
</feature>
<gene>
    <name evidence="4" type="ORF">CYJ32_05635</name>
</gene>
<evidence type="ECO:0000313" key="5">
    <source>
        <dbReference type="Proteomes" id="UP000242263"/>
    </source>
</evidence>
<feature type="signal peptide" evidence="2">
    <location>
        <begin position="1"/>
        <end position="29"/>
    </location>
</feature>
<dbReference type="EMBL" id="PKGU01000003">
    <property type="protein sequence ID" value="PKZ14982.1"/>
    <property type="molecule type" value="Genomic_DNA"/>
</dbReference>
<evidence type="ECO:0000256" key="2">
    <source>
        <dbReference type="SAM" id="SignalP"/>
    </source>
</evidence>
<comment type="caution">
    <text evidence="4">The sequence shown here is derived from an EMBL/GenBank/DDBJ whole genome shotgun (WGS) entry which is preliminary data.</text>
</comment>
<protein>
    <submittedName>
        <fullName evidence="4">FMN-binding protein</fullName>
    </submittedName>
</protein>
<evidence type="ECO:0000256" key="1">
    <source>
        <dbReference type="SAM" id="MobiDB-lite"/>
    </source>
</evidence>
<dbReference type="GO" id="GO:0010181">
    <property type="term" value="F:FMN binding"/>
    <property type="evidence" value="ECO:0007669"/>
    <property type="project" value="InterPro"/>
</dbReference>
<reference evidence="4 5" key="1">
    <citation type="submission" date="2017-12" db="EMBL/GenBank/DDBJ databases">
        <title>Phylogenetic diversity of female urinary microbiome.</title>
        <authorList>
            <person name="Thomas-White K."/>
            <person name="Wolfe A.J."/>
        </authorList>
    </citation>
    <scope>NUCLEOTIDE SEQUENCE [LARGE SCALE GENOMIC DNA]</scope>
    <source>
        <strain evidence="4 5">UMB0064</strain>
    </source>
</reference>
<dbReference type="GO" id="GO:0016020">
    <property type="term" value="C:membrane"/>
    <property type="evidence" value="ECO:0007669"/>
    <property type="project" value="InterPro"/>
</dbReference>
<keyword evidence="2" id="KW-0732">Signal</keyword>
<evidence type="ECO:0000259" key="3">
    <source>
        <dbReference type="SMART" id="SM00900"/>
    </source>
</evidence>
<feature type="domain" description="FMN-binding" evidence="3">
    <location>
        <begin position="86"/>
        <end position="164"/>
    </location>
</feature>
<proteinExistence type="predicted"/>
<dbReference type="InterPro" id="IPR007329">
    <property type="entry name" value="FMN-bd"/>
</dbReference>
<feature type="compositionally biased region" description="Low complexity" evidence="1">
    <location>
        <begin position="38"/>
        <end position="58"/>
    </location>
</feature>